<accession>A0A9Q3QCZ8</accession>
<gene>
    <name evidence="1" type="ORF">O181_131022</name>
</gene>
<name>A0A9Q3QCZ8_9BASI</name>
<feature type="non-terminal residue" evidence="1">
    <location>
        <position position="1"/>
    </location>
</feature>
<feature type="non-terminal residue" evidence="1">
    <location>
        <position position="100"/>
    </location>
</feature>
<dbReference type="AlphaFoldDB" id="A0A9Q3QCZ8"/>
<dbReference type="Proteomes" id="UP000765509">
    <property type="component" value="Unassembled WGS sequence"/>
</dbReference>
<organism evidence="1 2">
    <name type="scientific">Austropuccinia psidii MF-1</name>
    <dbReference type="NCBI Taxonomy" id="1389203"/>
    <lineage>
        <taxon>Eukaryota</taxon>
        <taxon>Fungi</taxon>
        <taxon>Dikarya</taxon>
        <taxon>Basidiomycota</taxon>
        <taxon>Pucciniomycotina</taxon>
        <taxon>Pucciniomycetes</taxon>
        <taxon>Pucciniales</taxon>
        <taxon>Sphaerophragmiaceae</taxon>
        <taxon>Austropuccinia</taxon>
    </lineage>
</organism>
<proteinExistence type="predicted"/>
<evidence type="ECO:0000313" key="2">
    <source>
        <dbReference type="Proteomes" id="UP000765509"/>
    </source>
</evidence>
<keyword evidence="2" id="KW-1185">Reference proteome</keyword>
<dbReference type="EMBL" id="AVOT02142450">
    <property type="protein sequence ID" value="MBW0591307.1"/>
    <property type="molecule type" value="Genomic_DNA"/>
</dbReference>
<protein>
    <submittedName>
        <fullName evidence="1">Uncharacterized protein</fullName>
    </submittedName>
</protein>
<reference evidence="1" key="1">
    <citation type="submission" date="2021-03" db="EMBL/GenBank/DDBJ databases">
        <title>Draft genome sequence of rust myrtle Austropuccinia psidii MF-1, a brazilian biotype.</title>
        <authorList>
            <person name="Quecine M.C."/>
            <person name="Pachon D.M.R."/>
            <person name="Bonatelli M.L."/>
            <person name="Correr F.H."/>
            <person name="Franceschini L.M."/>
            <person name="Leite T.F."/>
            <person name="Margarido G.R.A."/>
            <person name="Almeida C.A."/>
            <person name="Ferrarezi J.A."/>
            <person name="Labate C.A."/>
        </authorList>
    </citation>
    <scope>NUCLEOTIDE SEQUENCE</scope>
    <source>
        <strain evidence="1">MF-1</strain>
    </source>
</reference>
<comment type="caution">
    <text evidence="1">The sequence shown here is derived from an EMBL/GenBank/DDBJ whole genome shotgun (WGS) entry which is preliminary data.</text>
</comment>
<sequence length="100" mass="11410">NTLVMLFPLKASRWTKKRSSRFSTGHLQETLRLFNHSLALPTSTTVSSKIIQRRSVHSPVSSRKISVFPSMRKILVRFTSSKRPSPLLQSYPTSILLYPP</sequence>
<evidence type="ECO:0000313" key="1">
    <source>
        <dbReference type="EMBL" id="MBW0591307.1"/>
    </source>
</evidence>